<organism evidence="2 3">
    <name type="scientific">Leucobacter ruminantium</name>
    <dbReference type="NCBI Taxonomy" id="1289170"/>
    <lineage>
        <taxon>Bacteria</taxon>
        <taxon>Bacillati</taxon>
        <taxon>Actinomycetota</taxon>
        <taxon>Actinomycetes</taxon>
        <taxon>Micrococcales</taxon>
        <taxon>Microbacteriaceae</taxon>
        <taxon>Leucobacter</taxon>
    </lineage>
</organism>
<dbReference type="AlphaFoldDB" id="A0A939RUV2"/>
<dbReference type="RefSeq" id="WP_208046676.1">
    <property type="nucleotide sequence ID" value="NZ_JAGDYL010000026.1"/>
</dbReference>
<feature type="domain" description="DUF7455" evidence="1">
    <location>
        <begin position="22"/>
        <end position="74"/>
    </location>
</feature>
<evidence type="ECO:0000259" key="1">
    <source>
        <dbReference type="Pfam" id="PF24254"/>
    </source>
</evidence>
<accession>A0A939RUV2</accession>
<dbReference type="Pfam" id="PF24254">
    <property type="entry name" value="DUF7455"/>
    <property type="match status" value="1"/>
</dbReference>
<dbReference type="EMBL" id="JAGDYL010000026">
    <property type="protein sequence ID" value="MBO1806210.1"/>
    <property type="molecule type" value="Genomic_DNA"/>
</dbReference>
<protein>
    <recommendedName>
        <fullName evidence="1">DUF7455 domain-containing protein</fullName>
    </recommendedName>
</protein>
<evidence type="ECO:0000313" key="2">
    <source>
        <dbReference type="EMBL" id="MBO1806210.1"/>
    </source>
</evidence>
<gene>
    <name evidence="2" type="ORF">J4H91_12925</name>
</gene>
<keyword evidence="3" id="KW-1185">Reference proteome</keyword>
<name>A0A939RUV2_9MICO</name>
<evidence type="ECO:0000313" key="3">
    <source>
        <dbReference type="Proteomes" id="UP000664398"/>
    </source>
</evidence>
<sequence length="76" mass="8448">MTTLEHERTQGLETAEAANRPLSALDRCDSCGAQAYVRAVLSGSELLFCAHHAHKHEAKLRPMAEVWHDESHKLNA</sequence>
<proteinExistence type="predicted"/>
<dbReference type="Proteomes" id="UP000664398">
    <property type="component" value="Unassembled WGS sequence"/>
</dbReference>
<comment type="caution">
    <text evidence="2">The sequence shown here is derived from an EMBL/GenBank/DDBJ whole genome shotgun (WGS) entry which is preliminary data.</text>
</comment>
<dbReference type="InterPro" id="IPR055878">
    <property type="entry name" value="DUF7455"/>
</dbReference>
<reference evidence="2" key="1">
    <citation type="submission" date="2021-03" db="EMBL/GenBank/DDBJ databases">
        <title>Leucobacter chromiisoli sp. nov., isolated from chromium-containing soil of chemical plant.</title>
        <authorList>
            <person name="Xu Z."/>
        </authorList>
    </citation>
    <scope>NUCLEOTIDE SEQUENCE</scope>
    <source>
        <strain evidence="2">A2</strain>
    </source>
</reference>